<name>A0AAE3MAE6_9BACT</name>
<comment type="caution">
    <text evidence="1">The sequence shown here is derived from an EMBL/GenBank/DDBJ whole genome shotgun (WGS) entry which is preliminary data.</text>
</comment>
<accession>A0AAE3MAE6</accession>
<protein>
    <submittedName>
        <fullName evidence="1">Uncharacterized protein</fullName>
    </submittedName>
</protein>
<organism evidence="1 2">
    <name type="scientific">Plebeiibacterium sediminum</name>
    <dbReference type="NCBI Taxonomy" id="2992112"/>
    <lineage>
        <taxon>Bacteria</taxon>
        <taxon>Pseudomonadati</taxon>
        <taxon>Bacteroidota</taxon>
        <taxon>Bacteroidia</taxon>
        <taxon>Marinilabiliales</taxon>
        <taxon>Marinilabiliaceae</taxon>
        <taxon>Plebeiibacterium</taxon>
    </lineage>
</organism>
<reference evidence="1" key="1">
    <citation type="submission" date="2022-10" db="EMBL/GenBank/DDBJ databases">
        <authorList>
            <person name="Yu W.X."/>
        </authorList>
    </citation>
    <scope>NUCLEOTIDE SEQUENCE</scope>
    <source>
        <strain evidence="1">AAT</strain>
    </source>
</reference>
<sequence length="109" mass="13368">MKVVALPQVREYLKELSQVLYENEYFGFEESAIKYVEDLFKDIETTLHRRQKRQAPSYFDRFGKNMFYATFKRSKNTQWFVFFTIYEKNNELIYLVRHITNNHVSSQYL</sequence>
<keyword evidence="2" id="KW-1185">Reference proteome</keyword>
<evidence type="ECO:0000313" key="1">
    <source>
        <dbReference type="EMBL" id="MCW3789710.1"/>
    </source>
</evidence>
<proteinExistence type="predicted"/>
<gene>
    <name evidence="1" type="ORF">OM075_24840</name>
</gene>
<dbReference type="AlphaFoldDB" id="A0AAE3MAE6"/>
<evidence type="ECO:0000313" key="2">
    <source>
        <dbReference type="Proteomes" id="UP001209229"/>
    </source>
</evidence>
<dbReference type="RefSeq" id="WP_301193255.1">
    <property type="nucleotide sequence ID" value="NZ_JAPDPJ010000171.1"/>
</dbReference>
<dbReference type="EMBL" id="JAPDPJ010000171">
    <property type="protein sequence ID" value="MCW3789710.1"/>
    <property type="molecule type" value="Genomic_DNA"/>
</dbReference>
<dbReference type="Proteomes" id="UP001209229">
    <property type="component" value="Unassembled WGS sequence"/>
</dbReference>